<proteinExistence type="predicted"/>
<evidence type="ECO:0000256" key="1">
    <source>
        <dbReference type="SAM" id="MobiDB-lite"/>
    </source>
</evidence>
<feature type="compositionally biased region" description="Basic and acidic residues" evidence="1">
    <location>
        <begin position="1"/>
        <end position="16"/>
    </location>
</feature>
<reference evidence="3" key="1">
    <citation type="journal article" date="2016" name="Gigascience">
        <title>De novo construction of an expanded transcriptome assembly for the western tarnished plant bug, Lygus hesperus.</title>
        <authorList>
            <person name="Tassone E.E."/>
            <person name="Geib S.M."/>
            <person name="Hall B."/>
            <person name="Fabrick J.A."/>
            <person name="Brent C.S."/>
            <person name="Hull J.J."/>
        </authorList>
    </citation>
    <scope>NUCLEOTIDE SEQUENCE</scope>
</reference>
<dbReference type="EMBL" id="GDHC01003925">
    <property type="protein sequence ID" value="JAQ14704.1"/>
    <property type="molecule type" value="Transcribed_RNA"/>
</dbReference>
<feature type="transmembrane region" description="Helical" evidence="2">
    <location>
        <begin position="181"/>
        <end position="210"/>
    </location>
</feature>
<name>A0A146M4J6_LYGHE</name>
<dbReference type="AlphaFoldDB" id="A0A146M4J6"/>
<organism evidence="3">
    <name type="scientific">Lygus hesperus</name>
    <name type="common">Western plant bug</name>
    <dbReference type="NCBI Taxonomy" id="30085"/>
    <lineage>
        <taxon>Eukaryota</taxon>
        <taxon>Metazoa</taxon>
        <taxon>Ecdysozoa</taxon>
        <taxon>Arthropoda</taxon>
        <taxon>Hexapoda</taxon>
        <taxon>Insecta</taxon>
        <taxon>Pterygota</taxon>
        <taxon>Neoptera</taxon>
        <taxon>Paraneoptera</taxon>
        <taxon>Hemiptera</taxon>
        <taxon>Heteroptera</taxon>
        <taxon>Panheteroptera</taxon>
        <taxon>Cimicomorpha</taxon>
        <taxon>Miridae</taxon>
        <taxon>Mirini</taxon>
        <taxon>Lygus</taxon>
    </lineage>
</organism>
<feature type="region of interest" description="Disordered" evidence="1">
    <location>
        <begin position="85"/>
        <end position="153"/>
    </location>
</feature>
<feature type="compositionally biased region" description="Low complexity" evidence="1">
    <location>
        <begin position="110"/>
        <end position="134"/>
    </location>
</feature>
<feature type="region of interest" description="Disordered" evidence="1">
    <location>
        <begin position="1"/>
        <end position="69"/>
    </location>
</feature>
<protein>
    <submittedName>
        <fullName evidence="3">Uncharacterized protein</fullName>
    </submittedName>
</protein>
<gene>
    <name evidence="3" type="ORF">g.65649</name>
</gene>
<evidence type="ECO:0000313" key="3">
    <source>
        <dbReference type="EMBL" id="JAQ14704.1"/>
    </source>
</evidence>
<evidence type="ECO:0000256" key="2">
    <source>
        <dbReference type="SAM" id="Phobius"/>
    </source>
</evidence>
<feature type="compositionally biased region" description="Basic and acidic residues" evidence="1">
    <location>
        <begin position="45"/>
        <end position="62"/>
    </location>
</feature>
<sequence length="212" mass="23523">MEDSRSAVDSGIDHNHGNPMPLDGPPYPIPAQEGPNPIYQNLLHTRYETPVDPSNQHHEHDQNSMNSYGFDHVYANPTFSGYPEIPAPDYSVGDNGSRHFNNSRRHSSDSSDSSFSSKVGNQSSPTTRRASSPTIEEAPLPSNLPPSHPPDHDFYNIPLDVPPNCPRSEDTITVIAVPEDYGYWSVGIYSMIAFVLMIIVILVIWSLVYYGI</sequence>
<keyword evidence="2" id="KW-0472">Membrane</keyword>
<keyword evidence="2" id="KW-1133">Transmembrane helix</keyword>
<accession>A0A146M4J6</accession>
<keyword evidence="2" id="KW-0812">Transmembrane</keyword>